<dbReference type="KEGG" id="aplc:110981984"/>
<dbReference type="PRINTS" id="PR00385">
    <property type="entry name" value="P450"/>
</dbReference>
<evidence type="ECO:0000256" key="8">
    <source>
        <dbReference type="RuleBase" id="RU000461"/>
    </source>
</evidence>
<keyword evidence="5 7" id="KW-0408">Iron</keyword>
<keyword evidence="6 8" id="KW-0503">Monooxygenase</keyword>
<evidence type="ECO:0000256" key="6">
    <source>
        <dbReference type="ARBA" id="ARBA00023033"/>
    </source>
</evidence>
<dbReference type="GeneID" id="110981984"/>
<comment type="similarity">
    <text evidence="2 8">Belongs to the cytochrome P450 family.</text>
</comment>
<dbReference type="AlphaFoldDB" id="A0A8B7YWU0"/>
<name>A0A8B7YWU0_ACAPL</name>
<accession>A0A8B7YWU0</accession>
<protein>
    <submittedName>
        <fullName evidence="11">Cytochrome P450 2J5-like isoform X1</fullName>
    </submittedName>
</protein>
<keyword evidence="9" id="KW-1133">Transmembrane helix</keyword>
<keyword evidence="4 8" id="KW-0560">Oxidoreductase</keyword>
<dbReference type="PROSITE" id="PS00086">
    <property type="entry name" value="CYTOCHROME_P450"/>
    <property type="match status" value="1"/>
</dbReference>
<dbReference type="PANTHER" id="PTHR24300">
    <property type="entry name" value="CYTOCHROME P450 508A4-RELATED"/>
    <property type="match status" value="1"/>
</dbReference>
<dbReference type="InterPro" id="IPR036396">
    <property type="entry name" value="Cyt_P450_sf"/>
</dbReference>
<evidence type="ECO:0000256" key="5">
    <source>
        <dbReference type="ARBA" id="ARBA00023004"/>
    </source>
</evidence>
<comment type="cofactor">
    <cofactor evidence="1 7">
        <name>heme</name>
        <dbReference type="ChEBI" id="CHEBI:30413"/>
    </cofactor>
</comment>
<dbReference type="GO" id="GO:0004497">
    <property type="term" value="F:monooxygenase activity"/>
    <property type="evidence" value="ECO:0007669"/>
    <property type="project" value="UniProtKB-KW"/>
</dbReference>
<dbReference type="InterPro" id="IPR017972">
    <property type="entry name" value="Cyt_P450_CS"/>
</dbReference>
<dbReference type="GO" id="GO:0016705">
    <property type="term" value="F:oxidoreductase activity, acting on paired donors, with incorporation or reduction of molecular oxygen"/>
    <property type="evidence" value="ECO:0007669"/>
    <property type="project" value="InterPro"/>
</dbReference>
<evidence type="ECO:0000313" key="11">
    <source>
        <dbReference type="RefSeq" id="XP_022095756.1"/>
    </source>
</evidence>
<evidence type="ECO:0000256" key="4">
    <source>
        <dbReference type="ARBA" id="ARBA00023002"/>
    </source>
</evidence>
<evidence type="ECO:0000313" key="10">
    <source>
        <dbReference type="Proteomes" id="UP000694845"/>
    </source>
</evidence>
<sequence>MGALEDFWWLFLDIRCILLWAFLLLLLGWFFLRTENLPPGPWGLPLIGSIPALIWEVGRGVELEEVLRRYAVKYGPVFHLKILNKTLVVLNDYTSVKEAFQHPQLNDRTNMQIYVEGVKGEGIIASSGQVWMQSRRFCMNILRSFGVGKSSFEERIGREAEELIKEMSAFDGKPLDPKSLLMNAVANVICSVMFGKRYEYTDAEFRRLLYCISRNAELFGAGGVILFFPSLRHLPFFSTAELKANFDLLLEFLNDAVDAHRAALDANNPKDLIDMCLLEIKQHETQNQSPSVAPSGDLPNSSAYIKEENLHSIISDIFLAGSETTATTLQWLLLYVAVYPKIQQRVQAEIDAVVGRDRLPRMADKPELNFTRAVIWEVQRLCPVVPLGVAHAAASDTQFHGYTVPKETVLVSNLLMVFQDPKVWREPQKFDPGRFLNEEGKAIKADELIPFSVGKRSCIGDNLAKMELFIFFSYFMHQFTVRKPDDSPPLSLKGNVGLINPPVPFQICICKRE</sequence>
<evidence type="ECO:0000256" key="1">
    <source>
        <dbReference type="ARBA" id="ARBA00001971"/>
    </source>
</evidence>
<proteinExistence type="inferred from homology"/>
<evidence type="ECO:0000256" key="7">
    <source>
        <dbReference type="PIRSR" id="PIRSR602401-1"/>
    </source>
</evidence>
<dbReference type="SUPFAM" id="SSF48264">
    <property type="entry name" value="Cytochrome P450"/>
    <property type="match status" value="1"/>
</dbReference>
<dbReference type="GO" id="GO:0020037">
    <property type="term" value="F:heme binding"/>
    <property type="evidence" value="ECO:0007669"/>
    <property type="project" value="InterPro"/>
</dbReference>
<keyword evidence="9" id="KW-0472">Membrane</keyword>
<dbReference type="InterPro" id="IPR001128">
    <property type="entry name" value="Cyt_P450"/>
</dbReference>
<dbReference type="OrthoDB" id="1055148at2759"/>
<feature type="transmembrane region" description="Helical" evidence="9">
    <location>
        <begin position="7"/>
        <end position="32"/>
    </location>
</feature>
<keyword evidence="3 7" id="KW-0479">Metal-binding</keyword>
<dbReference type="Pfam" id="PF00067">
    <property type="entry name" value="p450"/>
    <property type="match status" value="1"/>
</dbReference>
<reference evidence="11" key="1">
    <citation type="submission" date="2025-08" db="UniProtKB">
        <authorList>
            <consortium name="RefSeq"/>
        </authorList>
    </citation>
    <scope>IDENTIFICATION</scope>
</reference>
<keyword evidence="9" id="KW-0812">Transmembrane</keyword>
<dbReference type="RefSeq" id="XP_022095756.1">
    <property type="nucleotide sequence ID" value="XM_022240064.1"/>
</dbReference>
<dbReference type="InterPro" id="IPR050182">
    <property type="entry name" value="Cytochrome_P450_fam2"/>
</dbReference>
<dbReference type="PRINTS" id="PR00463">
    <property type="entry name" value="EP450I"/>
</dbReference>
<keyword evidence="10" id="KW-1185">Reference proteome</keyword>
<gene>
    <name evidence="11" type="primary">LOC110981984</name>
</gene>
<feature type="binding site" description="axial binding residue" evidence="7">
    <location>
        <position position="458"/>
    </location>
    <ligand>
        <name>heme</name>
        <dbReference type="ChEBI" id="CHEBI:30413"/>
    </ligand>
    <ligandPart>
        <name>Fe</name>
        <dbReference type="ChEBI" id="CHEBI:18248"/>
    </ligandPart>
</feature>
<dbReference type="GO" id="GO:0005506">
    <property type="term" value="F:iron ion binding"/>
    <property type="evidence" value="ECO:0007669"/>
    <property type="project" value="InterPro"/>
</dbReference>
<evidence type="ECO:0000256" key="2">
    <source>
        <dbReference type="ARBA" id="ARBA00010617"/>
    </source>
</evidence>
<evidence type="ECO:0000256" key="3">
    <source>
        <dbReference type="ARBA" id="ARBA00022723"/>
    </source>
</evidence>
<evidence type="ECO:0000256" key="9">
    <source>
        <dbReference type="SAM" id="Phobius"/>
    </source>
</evidence>
<dbReference type="FunFam" id="1.10.630.10:FF:000036">
    <property type="entry name" value="CYtochrome P450 family"/>
    <property type="match status" value="1"/>
</dbReference>
<dbReference type="Proteomes" id="UP000694845">
    <property type="component" value="Unplaced"/>
</dbReference>
<organism evidence="10 11">
    <name type="scientific">Acanthaster planci</name>
    <name type="common">Crown-of-thorns starfish</name>
    <dbReference type="NCBI Taxonomy" id="133434"/>
    <lineage>
        <taxon>Eukaryota</taxon>
        <taxon>Metazoa</taxon>
        <taxon>Echinodermata</taxon>
        <taxon>Eleutherozoa</taxon>
        <taxon>Asterozoa</taxon>
        <taxon>Asteroidea</taxon>
        <taxon>Valvatacea</taxon>
        <taxon>Valvatida</taxon>
        <taxon>Acanthasteridae</taxon>
        <taxon>Acanthaster</taxon>
    </lineage>
</organism>
<dbReference type="Gene3D" id="1.10.630.10">
    <property type="entry name" value="Cytochrome P450"/>
    <property type="match status" value="1"/>
</dbReference>
<keyword evidence="7 8" id="KW-0349">Heme</keyword>
<dbReference type="InterPro" id="IPR002401">
    <property type="entry name" value="Cyt_P450_E_grp-I"/>
</dbReference>